<evidence type="ECO:0000313" key="2">
    <source>
        <dbReference type="EMBL" id="KIX06197.1"/>
    </source>
</evidence>
<keyword evidence="3" id="KW-1185">Reference proteome</keyword>
<feature type="compositionally biased region" description="Basic and acidic residues" evidence="1">
    <location>
        <begin position="65"/>
        <end position="98"/>
    </location>
</feature>
<reference evidence="2 3" key="1">
    <citation type="submission" date="2015-01" db="EMBL/GenBank/DDBJ databases">
        <title>The Genome Sequence of Rhinocladiella mackenzie CBS 650.93.</title>
        <authorList>
            <consortium name="The Broad Institute Genomics Platform"/>
            <person name="Cuomo C."/>
            <person name="de Hoog S."/>
            <person name="Gorbushina A."/>
            <person name="Stielow B."/>
            <person name="Teixiera M."/>
            <person name="Abouelleil A."/>
            <person name="Chapman S.B."/>
            <person name="Priest M."/>
            <person name="Young S.K."/>
            <person name="Wortman J."/>
            <person name="Nusbaum C."/>
            <person name="Birren B."/>
        </authorList>
    </citation>
    <scope>NUCLEOTIDE SEQUENCE [LARGE SCALE GENOMIC DNA]</scope>
    <source>
        <strain evidence="2 3">CBS 650.93</strain>
    </source>
</reference>
<feature type="compositionally biased region" description="Basic and acidic residues" evidence="1">
    <location>
        <begin position="33"/>
        <end position="52"/>
    </location>
</feature>
<proteinExistence type="predicted"/>
<dbReference type="Proteomes" id="UP000053617">
    <property type="component" value="Unassembled WGS sequence"/>
</dbReference>
<dbReference type="RefSeq" id="XP_013273333.1">
    <property type="nucleotide sequence ID" value="XM_013417879.1"/>
</dbReference>
<name>A0A0D2FVK1_9EURO</name>
<feature type="compositionally biased region" description="Acidic residues" evidence="1">
    <location>
        <begin position="53"/>
        <end position="64"/>
    </location>
</feature>
<protein>
    <submittedName>
        <fullName evidence="2">Uncharacterized protein</fullName>
    </submittedName>
</protein>
<accession>A0A0D2FVK1</accession>
<dbReference type="AlphaFoldDB" id="A0A0D2FVK1"/>
<gene>
    <name evidence="2" type="ORF">Z518_04171</name>
</gene>
<dbReference type="VEuPathDB" id="FungiDB:Z518_04171"/>
<dbReference type="EMBL" id="KN847477">
    <property type="protein sequence ID" value="KIX06197.1"/>
    <property type="molecule type" value="Genomic_DNA"/>
</dbReference>
<evidence type="ECO:0000313" key="3">
    <source>
        <dbReference type="Proteomes" id="UP000053617"/>
    </source>
</evidence>
<dbReference type="HOGENOM" id="CLU_2016485_0_0_1"/>
<dbReference type="OrthoDB" id="435881at2759"/>
<organism evidence="2 3">
    <name type="scientific">Rhinocladiella mackenziei CBS 650.93</name>
    <dbReference type="NCBI Taxonomy" id="1442369"/>
    <lineage>
        <taxon>Eukaryota</taxon>
        <taxon>Fungi</taxon>
        <taxon>Dikarya</taxon>
        <taxon>Ascomycota</taxon>
        <taxon>Pezizomycotina</taxon>
        <taxon>Eurotiomycetes</taxon>
        <taxon>Chaetothyriomycetidae</taxon>
        <taxon>Chaetothyriales</taxon>
        <taxon>Herpotrichiellaceae</taxon>
        <taxon>Rhinocladiella</taxon>
    </lineage>
</organism>
<dbReference type="GeneID" id="25292242"/>
<feature type="region of interest" description="Disordered" evidence="1">
    <location>
        <begin position="33"/>
        <end position="98"/>
    </location>
</feature>
<sequence length="123" mass="14071">MEAYDVGLYGDDKKIPYWGWKALFDAGWDGERRKEAANDEPPRGVKHDRDEGDHNDDEEDDIGENADHGEDSDEDQGKRKFAKRQDSKETRHMGCSCEEKEGDTILGVPLEIFVPVFQEVRLS</sequence>
<evidence type="ECO:0000256" key="1">
    <source>
        <dbReference type="SAM" id="MobiDB-lite"/>
    </source>
</evidence>